<keyword evidence="3" id="KW-1185">Reference proteome</keyword>
<accession>A0A433T1I4</accession>
<sequence length="114" mass="12790">LSLSLSLSLSPSLPPSLPCFLSSHFSSLLPPSLSFTHIISKMRSELNVFNDVNLREYSHQQEDSVEHQEVYTVWTGHLEAGQRHDDQRGDKRQTQTPGQTISSRDTCSCGQKGY</sequence>
<feature type="region of interest" description="Disordered" evidence="1">
    <location>
        <begin position="79"/>
        <end position="114"/>
    </location>
</feature>
<feature type="non-terminal residue" evidence="2">
    <location>
        <position position="1"/>
    </location>
</feature>
<reference evidence="2 3" key="1">
    <citation type="submission" date="2019-01" db="EMBL/GenBank/DDBJ databases">
        <title>A draft genome assembly of the solar-powered sea slug Elysia chlorotica.</title>
        <authorList>
            <person name="Cai H."/>
            <person name="Li Q."/>
            <person name="Fang X."/>
            <person name="Li J."/>
            <person name="Curtis N.E."/>
            <person name="Altenburger A."/>
            <person name="Shibata T."/>
            <person name="Feng M."/>
            <person name="Maeda T."/>
            <person name="Schwartz J.A."/>
            <person name="Shigenobu S."/>
            <person name="Lundholm N."/>
            <person name="Nishiyama T."/>
            <person name="Yang H."/>
            <person name="Hasebe M."/>
            <person name="Li S."/>
            <person name="Pierce S.K."/>
            <person name="Wang J."/>
        </authorList>
    </citation>
    <scope>NUCLEOTIDE SEQUENCE [LARGE SCALE GENOMIC DNA]</scope>
    <source>
        <strain evidence="2">EC2010</strain>
        <tissue evidence="2">Whole organism of an adult</tissue>
    </source>
</reference>
<feature type="compositionally biased region" description="Basic and acidic residues" evidence="1">
    <location>
        <begin position="80"/>
        <end position="93"/>
    </location>
</feature>
<evidence type="ECO:0000313" key="3">
    <source>
        <dbReference type="Proteomes" id="UP000271974"/>
    </source>
</evidence>
<feature type="compositionally biased region" description="Polar residues" evidence="1">
    <location>
        <begin position="94"/>
        <end position="114"/>
    </location>
</feature>
<name>A0A433T1I4_ELYCH</name>
<evidence type="ECO:0000256" key="1">
    <source>
        <dbReference type="SAM" id="MobiDB-lite"/>
    </source>
</evidence>
<gene>
    <name evidence="2" type="ORF">EGW08_016817</name>
</gene>
<dbReference type="Proteomes" id="UP000271974">
    <property type="component" value="Unassembled WGS sequence"/>
</dbReference>
<evidence type="ECO:0000313" key="2">
    <source>
        <dbReference type="EMBL" id="RUS75406.1"/>
    </source>
</evidence>
<dbReference type="EMBL" id="RQTK01000744">
    <property type="protein sequence ID" value="RUS75406.1"/>
    <property type="molecule type" value="Genomic_DNA"/>
</dbReference>
<protein>
    <submittedName>
        <fullName evidence="2">Uncharacterized protein</fullName>
    </submittedName>
</protein>
<dbReference type="AlphaFoldDB" id="A0A433T1I4"/>
<organism evidence="2 3">
    <name type="scientific">Elysia chlorotica</name>
    <name type="common">Eastern emerald elysia</name>
    <name type="synonym">Sea slug</name>
    <dbReference type="NCBI Taxonomy" id="188477"/>
    <lineage>
        <taxon>Eukaryota</taxon>
        <taxon>Metazoa</taxon>
        <taxon>Spiralia</taxon>
        <taxon>Lophotrochozoa</taxon>
        <taxon>Mollusca</taxon>
        <taxon>Gastropoda</taxon>
        <taxon>Heterobranchia</taxon>
        <taxon>Euthyneura</taxon>
        <taxon>Panpulmonata</taxon>
        <taxon>Sacoglossa</taxon>
        <taxon>Placobranchoidea</taxon>
        <taxon>Plakobranchidae</taxon>
        <taxon>Elysia</taxon>
    </lineage>
</organism>
<comment type="caution">
    <text evidence="2">The sequence shown here is derived from an EMBL/GenBank/DDBJ whole genome shotgun (WGS) entry which is preliminary data.</text>
</comment>
<proteinExistence type="predicted"/>